<sequence length="452" mass="50888">MSQIVTSFGGRKIATITLCLLGSDVMADENSSSPSTCAKSKLKARPKPVVLWTSSDVEKWLRRMKTEQQSAPVPAAVSSECSFTHQQQVSGPSFTSPACFLPFAGPGFSLTPLTPVRVETEQPLSSSLHPGRKPTRLGDERPYACLACGKAFKQKATLNQHERIHTGAKPYSCPECGKCFRQQSNLTQHLRIHVGETHFPCQYCQKSFKQRHLLGQHLLTHHGHLEPSPTMVPKQDHWPGGMEASVLAGMSGFSMPQPMSKGKKYFNKDEHLPELIPMGRNAAGMPLFLHCTICKEDFKQKDTLLQHGCVHISARPYQCLECGKRFKQQCHLMQHLRIHTDEKPYKCSVCEKAFRQRTNLNQHLKTHYGTVTSTSASTAAENPPLNLSDVKHHDITGRTLLRLDDNSLRRIGISSKAHREEIWREILKLQLKTDILSFRDAERRVAINIEWM</sequence>
<evidence type="ECO:0000256" key="8">
    <source>
        <dbReference type="ARBA" id="ARBA00023015"/>
    </source>
</evidence>
<feature type="domain" description="C2H2-type" evidence="13">
    <location>
        <begin position="171"/>
        <end position="198"/>
    </location>
</feature>
<dbReference type="InterPro" id="IPR050636">
    <property type="entry name" value="C2H2-ZF_domain-containing"/>
</dbReference>
<dbReference type="Pfam" id="PF00096">
    <property type="entry name" value="zf-C2H2"/>
    <property type="match status" value="5"/>
</dbReference>
<dbReference type="SUPFAM" id="SSF57667">
    <property type="entry name" value="beta-beta-alpha zinc fingers"/>
    <property type="match status" value="4"/>
</dbReference>
<evidence type="ECO:0000256" key="11">
    <source>
        <dbReference type="ARBA" id="ARBA00023242"/>
    </source>
</evidence>
<keyword evidence="10" id="KW-0804">Transcription</keyword>
<dbReference type="FunFam" id="3.30.160.60:FF:001224">
    <property type="entry name" value="zinc finger protein 771-like"/>
    <property type="match status" value="1"/>
</dbReference>
<dbReference type="PANTHER" id="PTHR47772">
    <property type="entry name" value="ZINC FINGER PROTEIN 200"/>
    <property type="match status" value="1"/>
</dbReference>
<keyword evidence="4" id="KW-0479">Metal-binding</keyword>
<name>A0A8S1DSD1_9INSE</name>
<dbReference type="Pfam" id="PF07647">
    <property type="entry name" value="SAM_2"/>
    <property type="match status" value="1"/>
</dbReference>
<dbReference type="Proteomes" id="UP000494165">
    <property type="component" value="Unassembled WGS sequence"/>
</dbReference>
<dbReference type="FunFam" id="3.30.160.60:FF:001498">
    <property type="entry name" value="Zinc finger protein 404"/>
    <property type="match status" value="1"/>
</dbReference>
<evidence type="ECO:0000256" key="6">
    <source>
        <dbReference type="ARBA" id="ARBA00022771"/>
    </source>
</evidence>
<dbReference type="InterPro" id="IPR013761">
    <property type="entry name" value="SAM/pointed_sf"/>
</dbReference>
<protein>
    <recommendedName>
        <fullName evidence="13">C2H2-type domain-containing protein</fullName>
    </recommendedName>
</protein>
<dbReference type="EMBL" id="CADEPI010000331">
    <property type="protein sequence ID" value="CAB3383940.1"/>
    <property type="molecule type" value="Genomic_DNA"/>
</dbReference>
<dbReference type="PANTHER" id="PTHR47772:SF15">
    <property type="entry name" value="REDUCED EXPRESSION 2-RELATED"/>
    <property type="match status" value="1"/>
</dbReference>
<evidence type="ECO:0000256" key="3">
    <source>
        <dbReference type="ARBA" id="ARBA00006991"/>
    </source>
</evidence>
<keyword evidence="7" id="KW-0862">Zinc</keyword>
<dbReference type="InterPro" id="IPR036236">
    <property type="entry name" value="Znf_C2H2_sf"/>
</dbReference>
<dbReference type="AlphaFoldDB" id="A0A8S1DSD1"/>
<comment type="subcellular location">
    <subcellularLocation>
        <location evidence="2">Nucleus</location>
    </subcellularLocation>
</comment>
<keyword evidence="9" id="KW-0238">DNA-binding</keyword>
<keyword evidence="5" id="KW-0677">Repeat</keyword>
<dbReference type="InterPro" id="IPR001660">
    <property type="entry name" value="SAM"/>
</dbReference>
<keyword evidence="15" id="KW-1185">Reference proteome</keyword>
<dbReference type="GO" id="GO:0005634">
    <property type="term" value="C:nucleus"/>
    <property type="evidence" value="ECO:0007669"/>
    <property type="project" value="UniProtKB-SubCell"/>
</dbReference>
<dbReference type="GO" id="GO:0008270">
    <property type="term" value="F:zinc ion binding"/>
    <property type="evidence" value="ECO:0007669"/>
    <property type="project" value="UniProtKB-KW"/>
</dbReference>
<dbReference type="FunFam" id="3.30.160.60:FF:000624">
    <property type="entry name" value="zinc finger protein 697"/>
    <property type="match status" value="1"/>
</dbReference>
<dbReference type="GO" id="GO:0003677">
    <property type="term" value="F:DNA binding"/>
    <property type="evidence" value="ECO:0007669"/>
    <property type="project" value="UniProtKB-KW"/>
</dbReference>
<evidence type="ECO:0000256" key="2">
    <source>
        <dbReference type="ARBA" id="ARBA00004123"/>
    </source>
</evidence>
<gene>
    <name evidence="14" type="ORF">CLODIP_2_CD10831</name>
</gene>
<evidence type="ECO:0000256" key="12">
    <source>
        <dbReference type="PROSITE-ProRule" id="PRU00042"/>
    </source>
</evidence>
<proteinExistence type="inferred from homology"/>
<evidence type="ECO:0000256" key="1">
    <source>
        <dbReference type="ARBA" id="ARBA00003767"/>
    </source>
</evidence>
<evidence type="ECO:0000256" key="7">
    <source>
        <dbReference type="ARBA" id="ARBA00022833"/>
    </source>
</evidence>
<dbReference type="PROSITE" id="PS50157">
    <property type="entry name" value="ZINC_FINGER_C2H2_2"/>
    <property type="match status" value="6"/>
</dbReference>
<dbReference type="OrthoDB" id="434324at2759"/>
<feature type="domain" description="C2H2-type" evidence="13">
    <location>
        <begin position="317"/>
        <end position="344"/>
    </location>
</feature>
<dbReference type="FunFam" id="3.30.160.60:FF:001011">
    <property type="entry name" value="Zinc finger protein 793"/>
    <property type="match status" value="1"/>
</dbReference>
<keyword evidence="11" id="KW-0539">Nucleus</keyword>
<feature type="domain" description="C2H2-type" evidence="13">
    <location>
        <begin position="289"/>
        <end position="316"/>
    </location>
</feature>
<dbReference type="SUPFAM" id="SSF47769">
    <property type="entry name" value="SAM/Pointed domain"/>
    <property type="match status" value="1"/>
</dbReference>
<organism evidence="14 15">
    <name type="scientific">Cloeon dipterum</name>
    <dbReference type="NCBI Taxonomy" id="197152"/>
    <lineage>
        <taxon>Eukaryota</taxon>
        <taxon>Metazoa</taxon>
        <taxon>Ecdysozoa</taxon>
        <taxon>Arthropoda</taxon>
        <taxon>Hexapoda</taxon>
        <taxon>Insecta</taxon>
        <taxon>Pterygota</taxon>
        <taxon>Palaeoptera</taxon>
        <taxon>Ephemeroptera</taxon>
        <taxon>Pisciforma</taxon>
        <taxon>Baetidae</taxon>
        <taxon>Cloeon</taxon>
    </lineage>
</organism>
<comment type="function">
    <text evidence="1">May be involved in transcriptional regulation.</text>
</comment>
<evidence type="ECO:0000313" key="15">
    <source>
        <dbReference type="Proteomes" id="UP000494165"/>
    </source>
</evidence>
<reference evidence="14 15" key="1">
    <citation type="submission" date="2020-04" db="EMBL/GenBank/DDBJ databases">
        <authorList>
            <person name="Alioto T."/>
            <person name="Alioto T."/>
            <person name="Gomez Garrido J."/>
        </authorList>
    </citation>
    <scope>NUCLEOTIDE SEQUENCE [LARGE SCALE GENOMIC DNA]</scope>
</reference>
<dbReference type="InterPro" id="IPR013087">
    <property type="entry name" value="Znf_C2H2_type"/>
</dbReference>
<evidence type="ECO:0000313" key="14">
    <source>
        <dbReference type="EMBL" id="CAB3383940.1"/>
    </source>
</evidence>
<dbReference type="Gene3D" id="1.10.150.50">
    <property type="entry name" value="Transcription Factor, Ets-1"/>
    <property type="match status" value="1"/>
</dbReference>
<dbReference type="Gene3D" id="3.30.160.60">
    <property type="entry name" value="Classic Zinc Finger"/>
    <property type="match status" value="5"/>
</dbReference>
<evidence type="ECO:0000256" key="4">
    <source>
        <dbReference type="ARBA" id="ARBA00022723"/>
    </source>
</evidence>
<evidence type="ECO:0000259" key="13">
    <source>
        <dbReference type="PROSITE" id="PS50157"/>
    </source>
</evidence>
<accession>A0A8S1DSD1</accession>
<dbReference type="SMART" id="SM00355">
    <property type="entry name" value="ZnF_C2H2"/>
    <property type="match status" value="6"/>
</dbReference>
<keyword evidence="6 12" id="KW-0863">Zinc-finger</keyword>
<dbReference type="PROSITE" id="PS00028">
    <property type="entry name" value="ZINC_FINGER_C2H2_1"/>
    <property type="match status" value="6"/>
</dbReference>
<feature type="domain" description="C2H2-type" evidence="13">
    <location>
        <begin position="143"/>
        <end position="170"/>
    </location>
</feature>
<feature type="domain" description="C2H2-type" evidence="13">
    <location>
        <begin position="199"/>
        <end position="226"/>
    </location>
</feature>
<evidence type="ECO:0000256" key="10">
    <source>
        <dbReference type="ARBA" id="ARBA00023163"/>
    </source>
</evidence>
<comment type="similarity">
    <text evidence="3">Belongs to the krueppel C2H2-type zinc-finger protein family.</text>
</comment>
<evidence type="ECO:0000256" key="5">
    <source>
        <dbReference type="ARBA" id="ARBA00022737"/>
    </source>
</evidence>
<feature type="domain" description="C2H2-type" evidence="13">
    <location>
        <begin position="345"/>
        <end position="372"/>
    </location>
</feature>
<evidence type="ECO:0000256" key="9">
    <source>
        <dbReference type="ARBA" id="ARBA00023125"/>
    </source>
</evidence>
<keyword evidence="8" id="KW-0805">Transcription regulation</keyword>
<comment type="caution">
    <text evidence="14">The sequence shown here is derived from an EMBL/GenBank/DDBJ whole genome shotgun (WGS) entry which is preliminary data.</text>
</comment>